<organism evidence="4 5">
    <name type="scientific">Mola mola</name>
    <name type="common">Ocean sunfish</name>
    <name type="synonym">Tetraodon mola</name>
    <dbReference type="NCBI Taxonomy" id="94237"/>
    <lineage>
        <taxon>Eukaryota</taxon>
        <taxon>Metazoa</taxon>
        <taxon>Chordata</taxon>
        <taxon>Craniata</taxon>
        <taxon>Vertebrata</taxon>
        <taxon>Euteleostomi</taxon>
        <taxon>Actinopterygii</taxon>
        <taxon>Neopterygii</taxon>
        <taxon>Teleostei</taxon>
        <taxon>Neoteleostei</taxon>
        <taxon>Acanthomorphata</taxon>
        <taxon>Eupercaria</taxon>
        <taxon>Tetraodontiformes</taxon>
        <taxon>Molidae</taxon>
        <taxon>Mola</taxon>
    </lineage>
</organism>
<feature type="compositionally biased region" description="Basic residues" evidence="2">
    <location>
        <begin position="352"/>
        <end position="369"/>
    </location>
</feature>
<evidence type="ECO:0000259" key="3">
    <source>
        <dbReference type="PROSITE" id="PS50105"/>
    </source>
</evidence>
<dbReference type="PROSITE" id="PS50088">
    <property type="entry name" value="ANK_REPEAT"/>
    <property type="match status" value="2"/>
</dbReference>
<evidence type="ECO:0000313" key="4">
    <source>
        <dbReference type="Ensembl" id="ENSMMOP00000002766.1"/>
    </source>
</evidence>
<evidence type="ECO:0000256" key="1">
    <source>
        <dbReference type="PROSITE-ProRule" id="PRU00023"/>
    </source>
</evidence>
<proteinExistence type="predicted"/>
<feature type="region of interest" description="Disordered" evidence="2">
    <location>
        <begin position="214"/>
        <end position="244"/>
    </location>
</feature>
<accession>A0A3Q3VMF4</accession>
<reference evidence="4" key="1">
    <citation type="submission" date="2025-08" db="UniProtKB">
        <authorList>
            <consortium name="Ensembl"/>
        </authorList>
    </citation>
    <scope>IDENTIFICATION</scope>
</reference>
<feature type="region of interest" description="Disordered" evidence="2">
    <location>
        <begin position="291"/>
        <end position="384"/>
    </location>
</feature>
<dbReference type="SUPFAM" id="SSF48403">
    <property type="entry name" value="Ankyrin repeat"/>
    <property type="match status" value="1"/>
</dbReference>
<dbReference type="SMART" id="SM00454">
    <property type="entry name" value="SAM"/>
    <property type="match status" value="1"/>
</dbReference>
<dbReference type="InterPro" id="IPR001660">
    <property type="entry name" value="SAM"/>
</dbReference>
<dbReference type="PANTHER" id="PTHR24184">
    <property type="entry name" value="SI:CH211-189E2.2"/>
    <property type="match status" value="1"/>
</dbReference>
<feature type="compositionally biased region" description="Polar residues" evidence="2">
    <location>
        <begin position="292"/>
        <end position="303"/>
    </location>
</feature>
<dbReference type="Pfam" id="PF12796">
    <property type="entry name" value="Ank_2"/>
    <property type="match status" value="2"/>
</dbReference>
<dbReference type="Proteomes" id="UP000261620">
    <property type="component" value="Unplaced"/>
</dbReference>
<dbReference type="GO" id="GO:0005929">
    <property type="term" value="C:cilium"/>
    <property type="evidence" value="ECO:0007669"/>
    <property type="project" value="TreeGrafter"/>
</dbReference>
<keyword evidence="1" id="KW-0040">ANK repeat</keyword>
<name>A0A3Q3VMF4_MOLML</name>
<protein>
    <recommendedName>
        <fullName evidence="3">SAM domain-containing protein</fullName>
    </recommendedName>
</protein>
<evidence type="ECO:0000313" key="5">
    <source>
        <dbReference type="Proteomes" id="UP000261620"/>
    </source>
</evidence>
<keyword evidence="5" id="KW-1185">Reference proteome</keyword>
<feature type="domain" description="SAM" evidence="3">
    <location>
        <begin position="396"/>
        <end position="459"/>
    </location>
</feature>
<dbReference type="InterPro" id="IPR047238">
    <property type="entry name" value="ANKS3_SAM"/>
</dbReference>
<evidence type="ECO:0000256" key="2">
    <source>
        <dbReference type="SAM" id="MobiDB-lite"/>
    </source>
</evidence>
<dbReference type="STRING" id="94237.ENSMMOP00000002766"/>
<dbReference type="PROSITE" id="PS50105">
    <property type="entry name" value="SAM_DOMAIN"/>
    <property type="match status" value="1"/>
</dbReference>
<dbReference type="Gene3D" id="1.10.150.50">
    <property type="entry name" value="Transcription Factor, Ets-1"/>
    <property type="match status" value="1"/>
</dbReference>
<dbReference type="Ensembl" id="ENSMMOT00000002811.1">
    <property type="protein sequence ID" value="ENSMMOP00000002766.1"/>
    <property type="gene ID" value="ENSMMOG00000002222.1"/>
</dbReference>
<dbReference type="PROSITE" id="PS50297">
    <property type="entry name" value="ANK_REP_REGION"/>
    <property type="match status" value="1"/>
</dbReference>
<dbReference type="OMA" id="RKDVHTQ"/>
<dbReference type="PANTHER" id="PTHR24184:SF6">
    <property type="entry name" value="ANKYRIN REPEAT AND SAM DOMAIN-CONTAINING PROTEIN 3"/>
    <property type="match status" value="1"/>
</dbReference>
<reference evidence="4" key="2">
    <citation type="submission" date="2025-09" db="UniProtKB">
        <authorList>
            <consortium name="Ensembl"/>
        </authorList>
    </citation>
    <scope>IDENTIFICATION</scope>
</reference>
<dbReference type="InterPro" id="IPR013761">
    <property type="entry name" value="SAM/pointed_sf"/>
</dbReference>
<dbReference type="CDD" id="cd09519">
    <property type="entry name" value="SAM_ANKS3"/>
    <property type="match status" value="1"/>
</dbReference>
<dbReference type="Gene3D" id="1.25.40.20">
    <property type="entry name" value="Ankyrin repeat-containing domain"/>
    <property type="match status" value="2"/>
</dbReference>
<dbReference type="Pfam" id="PF00536">
    <property type="entry name" value="SAM_1"/>
    <property type="match status" value="1"/>
</dbReference>
<dbReference type="InterPro" id="IPR036770">
    <property type="entry name" value="Ankyrin_rpt-contain_sf"/>
</dbReference>
<feature type="repeat" description="ANK" evidence="1">
    <location>
        <begin position="148"/>
        <end position="180"/>
    </location>
</feature>
<dbReference type="AlphaFoldDB" id="A0A3Q3VMF4"/>
<dbReference type="SMART" id="SM00248">
    <property type="entry name" value="ANK"/>
    <property type="match status" value="5"/>
</dbReference>
<dbReference type="InterPro" id="IPR002110">
    <property type="entry name" value="Ankyrin_rpt"/>
</dbReference>
<sequence>MSELSDEASESEQLGASLSLWLGDSLVRPEELDVPLDLHTACSIGQYDVVAECIKKREVDLDGKNIGGWTPLMYASYIGHDNIANLLLEAGVNVNATTAKGLTPLMLAASCGNESIAYFLLQANFSLHFFFFFKFQKQGAELELKDCRGWTALFHCTSTGHQQMVKFLLDNNADKVKVDDRNAKGETAWALAMMYGYTKIVSLIDSRSPRIKPGHFDDLSSSEDSDSAPPRIRPSRNRAKGISIHDGPQAIAKFRVGGPSKLCEPNVVPPGYVTFRDTGEQSEGICYRDVTSPINELDGQSNSSRDDSPFFDNDMPTMRSSSSSSEGLPHVVGLNWEGSVESNEDSDQCKKSSSRRVGKSHHSKCKSRHGSNDTTHSSGLVNCGMRSHAGLPPSYTGPKDLAEFLEQIGFSKYLPLLEEQDIDLRIFLTLTENDLKEIGITLFGPKRKMTSAIARWHSSARPPSDALEQAYADQLEAEMQEMAIQLHKRCEEVASLQSQVSQEKELRTVMEGCLMESRRDHAELVENHRLVQDMSDTLADFRACHTELLSCFTTDDNSHSYTGVEDGDTAGNLQTVLQSLRRLSATEKVSVSWEQP</sequence>
<dbReference type="SUPFAM" id="SSF47769">
    <property type="entry name" value="SAM/Pointed domain"/>
    <property type="match status" value="1"/>
</dbReference>
<feature type="repeat" description="ANK" evidence="1">
    <location>
        <begin position="67"/>
        <end position="99"/>
    </location>
</feature>